<keyword evidence="2" id="KW-1185">Reference proteome</keyword>
<evidence type="ECO:0000313" key="2">
    <source>
        <dbReference type="Proteomes" id="UP000823399"/>
    </source>
</evidence>
<name>A0A9P7FE41_9AGAM</name>
<dbReference type="OrthoDB" id="2692526at2759"/>
<comment type="caution">
    <text evidence="1">The sequence shown here is derived from an EMBL/GenBank/DDBJ whole genome shotgun (WGS) entry which is preliminary data.</text>
</comment>
<dbReference type="RefSeq" id="XP_041295789.1">
    <property type="nucleotide sequence ID" value="XM_041433442.1"/>
</dbReference>
<gene>
    <name evidence="1" type="ORF">F5147DRAFT_650345</name>
</gene>
<protein>
    <submittedName>
        <fullName evidence="1">Uncharacterized protein</fullName>
    </submittedName>
</protein>
<sequence length="202" mass="22358">MDAQDKRGRPLSHLRKLDLQDDGPVFVANSGTSGRDTVPVQMLQSIIQPEPLNSEVVNERIRDATRGVTSIRPVSGIAKNAAAVTGNVQTVLNEIDMWTPILGPLKAFNSVARCIGDVGSSLFAGSNDYFDWRVSIIIDQAGRDTAVYHLLEKISEVYALMNEEEELKNISSMLPIYLKIAQQTQECADFIVHYSETKTFCE</sequence>
<dbReference type="Proteomes" id="UP000823399">
    <property type="component" value="Unassembled WGS sequence"/>
</dbReference>
<dbReference type="AlphaFoldDB" id="A0A9P7FE41"/>
<dbReference type="EMBL" id="JABBWM010000012">
    <property type="protein sequence ID" value="KAG2113402.1"/>
    <property type="molecule type" value="Genomic_DNA"/>
</dbReference>
<evidence type="ECO:0000313" key="1">
    <source>
        <dbReference type="EMBL" id="KAG2113402.1"/>
    </source>
</evidence>
<organism evidence="1 2">
    <name type="scientific">Suillus discolor</name>
    <dbReference type="NCBI Taxonomy" id="1912936"/>
    <lineage>
        <taxon>Eukaryota</taxon>
        <taxon>Fungi</taxon>
        <taxon>Dikarya</taxon>
        <taxon>Basidiomycota</taxon>
        <taxon>Agaricomycotina</taxon>
        <taxon>Agaricomycetes</taxon>
        <taxon>Agaricomycetidae</taxon>
        <taxon>Boletales</taxon>
        <taxon>Suillineae</taxon>
        <taxon>Suillaceae</taxon>
        <taxon>Suillus</taxon>
    </lineage>
</organism>
<dbReference type="GeneID" id="64695701"/>
<reference evidence="1" key="1">
    <citation type="journal article" date="2020" name="New Phytol.">
        <title>Comparative genomics reveals dynamic genome evolution in host specialist ectomycorrhizal fungi.</title>
        <authorList>
            <person name="Lofgren L.A."/>
            <person name="Nguyen N.H."/>
            <person name="Vilgalys R."/>
            <person name="Ruytinx J."/>
            <person name="Liao H.L."/>
            <person name="Branco S."/>
            <person name="Kuo A."/>
            <person name="LaButti K."/>
            <person name="Lipzen A."/>
            <person name="Andreopoulos W."/>
            <person name="Pangilinan J."/>
            <person name="Riley R."/>
            <person name="Hundley H."/>
            <person name="Na H."/>
            <person name="Barry K."/>
            <person name="Grigoriev I.V."/>
            <person name="Stajich J.E."/>
            <person name="Kennedy P.G."/>
        </authorList>
    </citation>
    <scope>NUCLEOTIDE SEQUENCE</scope>
    <source>
        <strain evidence="1">FC423</strain>
    </source>
</reference>
<accession>A0A9P7FE41</accession>
<proteinExistence type="predicted"/>